<comment type="caution">
    <text evidence="2">The sequence shown here is derived from an EMBL/GenBank/DDBJ whole genome shotgun (WGS) entry which is preliminary data.</text>
</comment>
<name>A0A158K444_9BURK</name>
<dbReference type="Proteomes" id="UP000055019">
    <property type="component" value="Unassembled WGS sequence"/>
</dbReference>
<dbReference type="EMBL" id="FCOM02000025">
    <property type="protein sequence ID" value="SAL75886.1"/>
    <property type="molecule type" value="Genomic_DNA"/>
</dbReference>
<dbReference type="AlphaFoldDB" id="A0A158K444"/>
<protein>
    <recommendedName>
        <fullName evidence="4">Tash protein PEST motif family protein</fullName>
    </recommendedName>
</protein>
<feature type="transmembrane region" description="Helical" evidence="1">
    <location>
        <begin position="229"/>
        <end position="248"/>
    </location>
</feature>
<evidence type="ECO:0008006" key="4">
    <source>
        <dbReference type="Google" id="ProtNLM"/>
    </source>
</evidence>
<evidence type="ECO:0000256" key="1">
    <source>
        <dbReference type="SAM" id="Phobius"/>
    </source>
</evidence>
<keyword evidence="1" id="KW-0472">Membrane</keyword>
<evidence type="ECO:0000313" key="2">
    <source>
        <dbReference type="EMBL" id="SAL75886.1"/>
    </source>
</evidence>
<proteinExistence type="predicted"/>
<keyword evidence="1" id="KW-1133">Transmembrane helix</keyword>
<organism evidence="2 3">
    <name type="scientific">Caballeronia arvi</name>
    <dbReference type="NCBI Taxonomy" id="1777135"/>
    <lineage>
        <taxon>Bacteria</taxon>
        <taxon>Pseudomonadati</taxon>
        <taxon>Pseudomonadota</taxon>
        <taxon>Betaproteobacteria</taxon>
        <taxon>Burkholderiales</taxon>
        <taxon>Burkholderiaceae</taxon>
        <taxon>Caballeronia</taxon>
    </lineage>
</organism>
<evidence type="ECO:0000313" key="3">
    <source>
        <dbReference type="Proteomes" id="UP000055019"/>
    </source>
</evidence>
<keyword evidence="3" id="KW-1185">Reference proteome</keyword>
<keyword evidence="1" id="KW-0812">Transmembrane</keyword>
<sequence length="299" mass="31280">MTCRCDVGLPTETTFGRPSSTEFTPSATELEPGETCGLPGAVFMSAAMPEGDPLPEPMATLSEPIAILLALMLVDKDVMFVSVEVDRAAMAVDVDVDTELTLLTVTDNPVERELKVDDVESDSAASLLSVVDRPVDSEVRPLVVVVDTDASVALVWYSWLPFTASVLVAETWPAATLVICRVAPGAPTLNTPKGVPPAYGPKFRPPTLDDVTVTGADVVAPKPIATEPATFATAFGPIATVFGALAMLSAPAGGSVWKNWIPLALMLSIASPMEFTVLVVPFALYVTNEGGVIVPVAAL</sequence>
<reference evidence="2" key="1">
    <citation type="submission" date="2016-01" db="EMBL/GenBank/DDBJ databases">
        <authorList>
            <person name="Peeters C."/>
        </authorList>
    </citation>
    <scope>NUCLEOTIDE SEQUENCE [LARGE SCALE GENOMIC DNA]</scope>
    <source>
        <strain evidence="2">LMG 29317</strain>
    </source>
</reference>
<accession>A0A158K444</accession>
<gene>
    <name evidence="2" type="ORF">AWB74_04892</name>
</gene>
<feature type="transmembrane region" description="Helical" evidence="1">
    <location>
        <begin position="260"/>
        <end position="286"/>
    </location>
</feature>